<sequence length="1363" mass="152085">SQEIVVRPRNQEKLGLLQCKGSPGEVVLRAWKESSIQLLPKLWSFSLPESGLDPKVVSAWLQGHISWGFCLVHLVDGLLRKGSTERGWKTTDVANDSRNMPEVTVEQLNSQGRQALVDHLMLNAKPWLLGTLAGGLVNLPGFEKRELAEFLPAPKVSPEQAVEDAFHWFCQGFPDQEQSALLVQSHQSLVLAISYRRLQLKVLGTILAAVSSTALTLEMQQLRSSCCKAHPVVSSSNAAKMVQAAVKMETLRAAASKDMLYGQEKADSHFTKRSELSDWDLWRLMGLMQSCMEQSSELRNLLEAAGFLEQDTKERLMRYMVSLDKSRNDSRVLKEKYALEAQRILMELPTMPETMELCGLRCHALVTAWMERPAGVEEWFQCLPQLLSVQGWEIASDRHGHGTSGTHEAAGTLSHCLCPWGGRLIKITLDGIAIKDPPQDSSHVLVRPEVRAQFLKDHPEYSAAGYGVFGFELLNHVAPGHAVVKTWALWSLFRLCTVLFGQLSSGHGEEGSARQRLVRDFPRHGDATYTHSQDFGEIRDVLVICRPTMLDAFDVQVIFSVQEDKFAHWAVPQFAKLMESARKSTEWFLNRPGVNQLRQLDEDFYTILAIQSWQRGPPFLPARTGDGVVAPTVTIDAGEKLGLTSWSRFHPPGEKFLFSQYLEQFLEYLLGEQIDVFSSLDGRQLVPYQAAVLRQKWSRIRMVFSDAFSLQKTAYRRANGGTTAPNVHEDVKPRFLPHGSTRGNDISSAVESCVSQEAPQHKVVVRRTFLEVETDDEEIDFDCSERHGRRYRTVNSLCTDRSGVKTTKRLTRHQENADEYKEPFQQMHDAYVKLLEHVAGCLPTESASATRKITKLHLGLPSKLPQELWDLTDNLLNSAQLALMLRHLANPPECRPLGRAASGPAMRSRSGKRKPKPGQNAQAESDLGKDDKSGGAEESEDGSDGSEDFPGGEQPDDPQLSDGHQSDGSQRSDDSGALWMDSQSLTRGPWRSSSCQGRKGLIFHYAGAVMEAGAKAYALADKICPWVKETKPFFASFLCQFKGQSTPGASDLLLHQHSVLDQLEAGYMWSVAARKLGLHSKTQASECSDNSCLWEPRSKEGRTDGQALAQDAGVAALSFAASFMACEEAYQEAQRFGVTYTRFVQTKEKYNSPDGVDGQDKASSETTGREKDYVGAAILIWEYNREMIAHQLKLRDDVQRYPFLLDPVTQPEKEAVFGVVSEVLQIIGHQLEQLALEESIEEMEATLSPIFVATAWHWIASPPSVEARLLRLAALIDVATLKLMLKDFFALNLNTLGDRGLPMGCRVQLSKKWDDAMQRLEEFQCPASQVVELDEWPDQTGYDDGDESAGEILQDLFATLLTH</sequence>
<feature type="region of interest" description="Disordered" evidence="1">
    <location>
        <begin position="1149"/>
        <end position="1168"/>
    </location>
</feature>
<evidence type="ECO:0000313" key="2">
    <source>
        <dbReference type="EMBL" id="CAI3986307.1"/>
    </source>
</evidence>
<reference evidence="3 4" key="2">
    <citation type="submission" date="2024-05" db="EMBL/GenBank/DDBJ databases">
        <authorList>
            <person name="Chen Y."/>
            <person name="Shah S."/>
            <person name="Dougan E. K."/>
            <person name="Thang M."/>
            <person name="Chan C."/>
        </authorList>
    </citation>
    <scope>NUCLEOTIDE SEQUENCE [LARGE SCALE GENOMIC DNA]</scope>
</reference>
<dbReference type="EMBL" id="CAMXCT020001068">
    <property type="protein sequence ID" value="CAL1139682.1"/>
    <property type="molecule type" value="Genomic_DNA"/>
</dbReference>
<dbReference type="Proteomes" id="UP001152797">
    <property type="component" value="Unassembled WGS sequence"/>
</dbReference>
<feature type="compositionally biased region" description="Acidic residues" evidence="1">
    <location>
        <begin position="937"/>
        <end position="947"/>
    </location>
</feature>
<feature type="region of interest" description="Disordered" evidence="1">
    <location>
        <begin position="891"/>
        <end position="977"/>
    </location>
</feature>
<feature type="non-terminal residue" evidence="2">
    <location>
        <position position="1"/>
    </location>
</feature>
<protein>
    <submittedName>
        <fullName evidence="3">J domain-containing protein</fullName>
    </submittedName>
</protein>
<evidence type="ECO:0000256" key="1">
    <source>
        <dbReference type="SAM" id="MobiDB-lite"/>
    </source>
</evidence>
<evidence type="ECO:0000313" key="4">
    <source>
        <dbReference type="Proteomes" id="UP001152797"/>
    </source>
</evidence>
<dbReference type="EMBL" id="CAMXCT010001068">
    <property type="protein sequence ID" value="CAI3986307.1"/>
    <property type="molecule type" value="Genomic_DNA"/>
</dbReference>
<dbReference type="EMBL" id="CAMXCT030001068">
    <property type="protein sequence ID" value="CAL4773619.1"/>
    <property type="molecule type" value="Genomic_DNA"/>
</dbReference>
<gene>
    <name evidence="2" type="ORF">C1SCF055_LOCUS13673</name>
</gene>
<feature type="compositionally biased region" description="Basic and acidic residues" evidence="1">
    <location>
        <begin position="1158"/>
        <end position="1168"/>
    </location>
</feature>
<accession>A0A9P1C7Y1</accession>
<keyword evidence="4" id="KW-1185">Reference proteome</keyword>
<proteinExistence type="predicted"/>
<comment type="caution">
    <text evidence="2">The sequence shown here is derived from an EMBL/GenBank/DDBJ whole genome shotgun (WGS) entry which is preliminary data.</text>
</comment>
<organism evidence="2">
    <name type="scientific">Cladocopium goreaui</name>
    <dbReference type="NCBI Taxonomy" id="2562237"/>
    <lineage>
        <taxon>Eukaryota</taxon>
        <taxon>Sar</taxon>
        <taxon>Alveolata</taxon>
        <taxon>Dinophyceae</taxon>
        <taxon>Suessiales</taxon>
        <taxon>Symbiodiniaceae</taxon>
        <taxon>Cladocopium</taxon>
    </lineage>
</organism>
<evidence type="ECO:0000313" key="3">
    <source>
        <dbReference type="EMBL" id="CAL4773619.1"/>
    </source>
</evidence>
<name>A0A9P1C7Y1_9DINO</name>
<reference evidence="2" key="1">
    <citation type="submission" date="2022-10" db="EMBL/GenBank/DDBJ databases">
        <authorList>
            <person name="Chen Y."/>
            <person name="Dougan E. K."/>
            <person name="Chan C."/>
            <person name="Rhodes N."/>
            <person name="Thang M."/>
        </authorList>
    </citation>
    <scope>NUCLEOTIDE SEQUENCE</scope>
</reference>
<feature type="compositionally biased region" description="Basic and acidic residues" evidence="1">
    <location>
        <begin position="926"/>
        <end position="935"/>
    </location>
</feature>